<dbReference type="Pfam" id="PF00072">
    <property type="entry name" value="Response_reg"/>
    <property type="match status" value="1"/>
</dbReference>
<dbReference type="FunFam" id="3.30.70.270:FF:000001">
    <property type="entry name" value="Diguanylate cyclase domain protein"/>
    <property type="match status" value="1"/>
</dbReference>
<comment type="catalytic activity">
    <reaction evidence="2">
        <text>2 GTP = 3',3'-c-di-GMP + 2 diphosphate</text>
        <dbReference type="Rhea" id="RHEA:24898"/>
        <dbReference type="ChEBI" id="CHEBI:33019"/>
        <dbReference type="ChEBI" id="CHEBI:37565"/>
        <dbReference type="ChEBI" id="CHEBI:58805"/>
        <dbReference type="EC" id="2.7.7.65"/>
    </reaction>
</comment>
<dbReference type="HOGENOM" id="CLU_000445_11_28_7"/>
<accession>D6Z3V8</accession>
<dbReference type="InterPro" id="IPR001789">
    <property type="entry name" value="Sig_transdc_resp-reg_receiver"/>
</dbReference>
<keyword evidence="3" id="KW-0597">Phosphoprotein</keyword>
<dbReference type="STRING" id="589865.DaAHT2_1538"/>
<dbReference type="Pfam" id="PF00990">
    <property type="entry name" value="GGDEF"/>
    <property type="match status" value="1"/>
</dbReference>
<dbReference type="Proteomes" id="UP000001508">
    <property type="component" value="Chromosome"/>
</dbReference>
<dbReference type="GO" id="GO:0052621">
    <property type="term" value="F:diguanylate cyclase activity"/>
    <property type="evidence" value="ECO:0007669"/>
    <property type="project" value="UniProtKB-EC"/>
</dbReference>
<protein>
    <recommendedName>
        <fullName evidence="1">diguanylate cyclase</fullName>
        <ecNumber evidence="1">2.7.7.65</ecNumber>
    </recommendedName>
</protein>
<dbReference type="FunCoup" id="D6Z3V8">
    <property type="interactions" value="28"/>
</dbReference>
<dbReference type="CDD" id="cd01949">
    <property type="entry name" value="GGDEF"/>
    <property type="match status" value="1"/>
</dbReference>
<proteinExistence type="predicted"/>
<dbReference type="NCBIfam" id="TIGR00254">
    <property type="entry name" value="GGDEF"/>
    <property type="match status" value="1"/>
</dbReference>
<dbReference type="RefSeq" id="WP_013163760.1">
    <property type="nucleotide sequence ID" value="NC_014216.1"/>
</dbReference>
<evidence type="ECO:0000256" key="3">
    <source>
        <dbReference type="PROSITE-ProRule" id="PRU00169"/>
    </source>
</evidence>
<dbReference type="Gene3D" id="3.40.50.2300">
    <property type="match status" value="1"/>
</dbReference>
<sequence length="316" mass="35798">MIQAHLPFTLEPDSPVKILAVDDDPQVLQLLVTAVESFGFECETAGDGVAALKKLQTGNYSLVITDLTMPRMDGMTLLRKAKNLYPRLDIIVVTGYAEKFSYTDVIKAGACDFIAKPFNIDELEAKLHRALREQNMVRKLEQLSMRDALTGLFNRRGFEVKLEEEVPRAHRQNYPLYVIIIDMDKFKTYNDEFGHQAGDRALQAIGRLLLRNTRDNVDWCCRPGGDEFAIIIPYTDDHQAMAVAQRILEQYRQHPFGETTLSIGLASFHRHPQYTMGEDIEHLLVRADQAMYRSKQAGGDRISCDPSFTTANCPLT</sequence>
<organism evidence="6 7">
    <name type="scientific">Desulfurivibrio alkaliphilus (strain DSM 19089 / UNIQEM U267 / AHT2)</name>
    <dbReference type="NCBI Taxonomy" id="589865"/>
    <lineage>
        <taxon>Bacteria</taxon>
        <taxon>Pseudomonadati</taxon>
        <taxon>Thermodesulfobacteriota</taxon>
        <taxon>Desulfobulbia</taxon>
        <taxon>Desulfobulbales</taxon>
        <taxon>Desulfobulbaceae</taxon>
        <taxon>Desulfurivibrio</taxon>
    </lineage>
</organism>
<dbReference type="KEGG" id="dak:DaAHT2_1538"/>
<dbReference type="InParanoid" id="D6Z3V8"/>
<dbReference type="GO" id="GO:0000160">
    <property type="term" value="P:phosphorelay signal transduction system"/>
    <property type="evidence" value="ECO:0007669"/>
    <property type="project" value="InterPro"/>
</dbReference>
<dbReference type="InterPro" id="IPR043128">
    <property type="entry name" value="Rev_trsase/Diguanyl_cyclase"/>
</dbReference>
<feature type="domain" description="Response regulatory" evidence="4">
    <location>
        <begin position="17"/>
        <end position="131"/>
    </location>
</feature>
<dbReference type="SUPFAM" id="SSF55073">
    <property type="entry name" value="Nucleotide cyclase"/>
    <property type="match status" value="1"/>
</dbReference>
<feature type="domain" description="GGDEF" evidence="5">
    <location>
        <begin position="174"/>
        <end position="307"/>
    </location>
</feature>
<dbReference type="PROSITE" id="PS50110">
    <property type="entry name" value="RESPONSE_REGULATORY"/>
    <property type="match status" value="1"/>
</dbReference>
<reference evidence="7" key="1">
    <citation type="submission" date="2010-02" db="EMBL/GenBank/DDBJ databases">
        <title>Complete sequence of Desulfurivibrio alkaliphilus AHT2.</title>
        <authorList>
            <consortium name="US DOE Joint Genome Institute"/>
            <person name="Pitluck S."/>
            <person name="Chertkov O."/>
            <person name="Detter J.C."/>
            <person name="Han C."/>
            <person name="Tapia R."/>
            <person name="Larimer F."/>
            <person name="Land M."/>
            <person name="Hauser L."/>
            <person name="Kyrpides N."/>
            <person name="Mikhailova N."/>
            <person name="Sorokin D.Y."/>
            <person name="Muyzer G."/>
            <person name="Woyke T."/>
        </authorList>
    </citation>
    <scope>NUCLEOTIDE SEQUENCE [LARGE SCALE GENOMIC DNA]</scope>
    <source>
        <strain evidence="7">DSM 19089 / UNIQEM U267 / AHT2</strain>
    </source>
</reference>
<dbReference type="EC" id="2.7.7.65" evidence="1"/>
<dbReference type="InterPro" id="IPR050469">
    <property type="entry name" value="Diguanylate_Cyclase"/>
</dbReference>
<dbReference type="PANTHER" id="PTHR45138:SF9">
    <property type="entry name" value="DIGUANYLATE CYCLASE DGCM-RELATED"/>
    <property type="match status" value="1"/>
</dbReference>
<dbReference type="PROSITE" id="PS50887">
    <property type="entry name" value="GGDEF"/>
    <property type="match status" value="1"/>
</dbReference>
<feature type="modified residue" description="4-aspartylphosphate" evidence="3">
    <location>
        <position position="66"/>
    </location>
</feature>
<dbReference type="eggNOG" id="COG3706">
    <property type="taxonomic scope" value="Bacteria"/>
</dbReference>
<evidence type="ECO:0000256" key="1">
    <source>
        <dbReference type="ARBA" id="ARBA00012528"/>
    </source>
</evidence>
<dbReference type="PANTHER" id="PTHR45138">
    <property type="entry name" value="REGULATORY COMPONENTS OF SENSORY TRANSDUCTION SYSTEM"/>
    <property type="match status" value="1"/>
</dbReference>
<dbReference type="InterPro" id="IPR011006">
    <property type="entry name" value="CheY-like_superfamily"/>
</dbReference>
<evidence type="ECO:0000313" key="6">
    <source>
        <dbReference type="EMBL" id="ADH86233.1"/>
    </source>
</evidence>
<evidence type="ECO:0000313" key="7">
    <source>
        <dbReference type="Proteomes" id="UP000001508"/>
    </source>
</evidence>
<dbReference type="EMBL" id="CP001940">
    <property type="protein sequence ID" value="ADH86233.1"/>
    <property type="molecule type" value="Genomic_DNA"/>
</dbReference>
<dbReference type="AlphaFoldDB" id="D6Z3V8"/>
<evidence type="ECO:0000259" key="4">
    <source>
        <dbReference type="PROSITE" id="PS50110"/>
    </source>
</evidence>
<dbReference type="SMART" id="SM00267">
    <property type="entry name" value="GGDEF"/>
    <property type="match status" value="1"/>
</dbReference>
<keyword evidence="7" id="KW-1185">Reference proteome</keyword>
<evidence type="ECO:0000259" key="5">
    <source>
        <dbReference type="PROSITE" id="PS50887"/>
    </source>
</evidence>
<dbReference type="OrthoDB" id="9778432at2"/>
<dbReference type="SMART" id="SM00448">
    <property type="entry name" value="REC"/>
    <property type="match status" value="1"/>
</dbReference>
<name>D6Z3V8_DESAT</name>
<dbReference type="InterPro" id="IPR029787">
    <property type="entry name" value="Nucleotide_cyclase"/>
</dbReference>
<dbReference type="CDD" id="cd17536">
    <property type="entry name" value="REC_YesN-like"/>
    <property type="match status" value="1"/>
</dbReference>
<evidence type="ECO:0000256" key="2">
    <source>
        <dbReference type="ARBA" id="ARBA00034247"/>
    </source>
</evidence>
<dbReference type="SUPFAM" id="SSF52172">
    <property type="entry name" value="CheY-like"/>
    <property type="match status" value="1"/>
</dbReference>
<dbReference type="Gene3D" id="3.30.70.270">
    <property type="match status" value="1"/>
</dbReference>
<dbReference type="InterPro" id="IPR000160">
    <property type="entry name" value="GGDEF_dom"/>
</dbReference>
<gene>
    <name evidence="6" type="ordered locus">DaAHT2_1538</name>
</gene>